<keyword evidence="3" id="KW-0813">Transport</keyword>
<dbReference type="FunFam" id="3.40.50.300:FF:000973">
    <property type="entry name" value="Multidrug resistance-associated protein 4"/>
    <property type="match status" value="1"/>
</dbReference>
<feature type="region of interest" description="Disordered" evidence="10">
    <location>
        <begin position="385"/>
        <end position="409"/>
    </location>
</feature>
<dbReference type="GO" id="GO:0005524">
    <property type="term" value="F:ATP binding"/>
    <property type="evidence" value="ECO:0007669"/>
    <property type="project" value="UniProtKB-KW"/>
</dbReference>
<keyword evidence="6" id="KW-0547">Nucleotide-binding</keyword>
<dbReference type="PROSITE" id="PS00211">
    <property type="entry name" value="ABC_TRANSPORTER_1"/>
    <property type="match status" value="2"/>
</dbReference>
<dbReference type="AlphaFoldDB" id="A0A1R1PUH0"/>
<dbReference type="Gene3D" id="1.20.1560.10">
    <property type="entry name" value="ABC transporter type 1, transmembrane domain"/>
    <property type="match status" value="1"/>
</dbReference>
<evidence type="ECO:0000256" key="1">
    <source>
        <dbReference type="ARBA" id="ARBA00004141"/>
    </source>
</evidence>
<evidence type="ECO:0000256" key="8">
    <source>
        <dbReference type="ARBA" id="ARBA00022989"/>
    </source>
</evidence>
<feature type="transmembrane region" description="Helical" evidence="11">
    <location>
        <begin position="557"/>
        <end position="590"/>
    </location>
</feature>
<keyword evidence="5" id="KW-0677">Repeat</keyword>
<evidence type="ECO:0000256" key="2">
    <source>
        <dbReference type="ARBA" id="ARBA00009726"/>
    </source>
</evidence>
<keyword evidence="15" id="KW-1185">Reference proteome</keyword>
<feature type="region of interest" description="Disordered" evidence="10">
    <location>
        <begin position="64"/>
        <end position="87"/>
    </location>
</feature>
<feature type="compositionally biased region" description="Basic and acidic residues" evidence="10">
    <location>
        <begin position="67"/>
        <end position="84"/>
    </location>
</feature>
<dbReference type="InterPro" id="IPR036640">
    <property type="entry name" value="ABC1_TM_sf"/>
</dbReference>
<dbReference type="PROSITE" id="PS50929">
    <property type="entry name" value="ABC_TM1F"/>
    <property type="match status" value="1"/>
</dbReference>
<feature type="compositionally biased region" description="Basic and acidic residues" evidence="10">
    <location>
        <begin position="391"/>
        <end position="406"/>
    </location>
</feature>
<evidence type="ECO:0000259" key="12">
    <source>
        <dbReference type="PROSITE" id="PS50893"/>
    </source>
</evidence>
<feature type="transmembrane region" description="Helical" evidence="11">
    <location>
        <begin position="480"/>
        <end position="503"/>
    </location>
</feature>
<dbReference type="GO" id="GO:0016020">
    <property type="term" value="C:membrane"/>
    <property type="evidence" value="ECO:0007669"/>
    <property type="project" value="UniProtKB-SubCell"/>
</dbReference>
<sequence length="1017" mass="112427">MLPSTSLIDGTATESKESDGEERCELDRKYDVGGNSNSKPEENSNAVIVDSGYFSWKYEGNTVVSDEPNKTGGEKANELERSKGEMSNLSGSSDAVITLRDINLTIKRGELCGLVGAVGSGKSSLCQAILGEMKLLSGTISVNINRDKPTSSIAYAAQSAFIFGGTILENILFGAEYNKEWFEQVVKACSLERDFEQFENREYTIIGERGTTLSGGQKARVALARAVYQDAELYLLDDPLSAVDPKVARQLFSDVICGLLKDKTRILVTHQLQFIHSCDNVALMENGAIINYGHPETIPELDKYQNEEEDDEGDDDVIDGPGTDIEDDHKQNAQSSESATGALVVTNKQLGIATVDTVDSNSSKPLVEFYFDEKQKKETSMILELENSTKPTKENEGKEKEKESGELNKLGAQEGIMEGSTSFSTYLNYFKLGGGYLYSGMCVVISVGAHALYMACDLYLVRWAAADPTTKADPSKVYEYLGLVAAACVTYIIACIFLMNLLLASSHGLFGKMLKAVVDSPLSFFQAQPQGRVLNRFSKDQSSTDETLPKDFIDTYITGVVVLGSFVFIGIASPWLLITFPPVFYAFYWLRQVYIRASRQLKRLESISRSPVYSLLSEALDGIITIRAFAAQPRINQLFNEFQSENSRAYISFLGAARWVSVRFELIDIIFSLVTLVVMIATRNSLSPSLASISLSYMLLLLGNIQWGIRQSIEVEIGFVSVDRNIEYTKLPPEDPLQDSAEAAALVPANWPQTAAISLNNLNLIYPNSEKAVLKNVTLDIKSCEKIGVVGRTGAGKSSLVSCFFRLVQPYPDGCITIDGVDTSKLRLHDLRKHLCMIPQQPFMFEGSLRFNLDPWNEYSDTQIWKALEASELKQTVERLPNKLETQVVENGKNFSAGERQLISLCRAILGNSRLIVMDEATANIDLETDKLIQKAIHSYFKNSTVITIAHRLHTVIGGGYDKVLVLDKGAVVEFGEPWDLIQNPDSLLGKMIADTGDAMQKNLKSLAFEQWKSKRM</sequence>
<dbReference type="InterPro" id="IPR044726">
    <property type="entry name" value="ABCC_6TM_D2"/>
</dbReference>
<evidence type="ECO:0000256" key="10">
    <source>
        <dbReference type="SAM" id="MobiDB-lite"/>
    </source>
</evidence>
<evidence type="ECO:0000313" key="14">
    <source>
        <dbReference type="EMBL" id="OMH84583.1"/>
    </source>
</evidence>
<feature type="transmembrane region" description="Helical" evidence="11">
    <location>
        <begin position="650"/>
        <end position="678"/>
    </location>
</feature>
<feature type="region of interest" description="Disordered" evidence="10">
    <location>
        <begin position="1"/>
        <end position="44"/>
    </location>
</feature>
<evidence type="ECO:0000256" key="7">
    <source>
        <dbReference type="ARBA" id="ARBA00022840"/>
    </source>
</evidence>
<feature type="domain" description="ABC transmembrane type-1" evidence="13">
    <location>
        <begin position="480"/>
        <end position="707"/>
    </location>
</feature>
<proteinExistence type="inferred from homology"/>
<evidence type="ECO:0000256" key="6">
    <source>
        <dbReference type="ARBA" id="ARBA00022741"/>
    </source>
</evidence>
<gene>
    <name evidence="14" type="ORF">AX774_g1891</name>
</gene>
<dbReference type="FunFam" id="3.40.50.300:FF:000163">
    <property type="entry name" value="Multidrug resistance-associated protein member 4"/>
    <property type="match status" value="1"/>
</dbReference>
<evidence type="ECO:0000256" key="4">
    <source>
        <dbReference type="ARBA" id="ARBA00022692"/>
    </source>
</evidence>
<feature type="compositionally biased region" description="Acidic residues" evidence="10">
    <location>
        <begin position="307"/>
        <end position="318"/>
    </location>
</feature>
<feature type="compositionally biased region" description="Basic and acidic residues" evidence="10">
    <location>
        <begin position="14"/>
        <end position="31"/>
    </location>
</feature>
<keyword evidence="8 11" id="KW-1133">Transmembrane helix</keyword>
<evidence type="ECO:0000256" key="9">
    <source>
        <dbReference type="ARBA" id="ARBA00023136"/>
    </source>
</evidence>
<feature type="region of interest" description="Disordered" evidence="10">
    <location>
        <begin position="305"/>
        <end position="340"/>
    </location>
</feature>
<dbReference type="CDD" id="cd18580">
    <property type="entry name" value="ABC_6TM_ABCC_D2"/>
    <property type="match status" value="1"/>
</dbReference>
<dbReference type="SMART" id="SM00382">
    <property type="entry name" value="AAA"/>
    <property type="match status" value="2"/>
</dbReference>
<dbReference type="InterPro" id="IPR027417">
    <property type="entry name" value="P-loop_NTPase"/>
</dbReference>
<dbReference type="SUPFAM" id="SSF52540">
    <property type="entry name" value="P-loop containing nucleoside triphosphate hydrolases"/>
    <property type="match status" value="2"/>
</dbReference>
<dbReference type="Pfam" id="PF00664">
    <property type="entry name" value="ABC_membrane"/>
    <property type="match status" value="1"/>
</dbReference>
<comment type="caution">
    <text evidence="14">The sequence shown here is derived from an EMBL/GenBank/DDBJ whole genome shotgun (WGS) entry which is preliminary data.</text>
</comment>
<reference evidence="15" key="1">
    <citation type="submission" date="2017-01" db="EMBL/GenBank/DDBJ databases">
        <authorList>
            <person name="Wang Y."/>
            <person name="White M."/>
            <person name="Kvist S."/>
            <person name="Moncalvo J.-M."/>
        </authorList>
    </citation>
    <scope>NUCLEOTIDE SEQUENCE [LARGE SCALE GENOMIC DNA]</scope>
    <source>
        <strain evidence="15">COL-18-3</strain>
    </source>
</reference>
<feature type="transmembrane region" description="Helical" evidence="11">
    <location>
        <begin position="436"/>
        <end position="460"/>
    </location>
</feature>
<dbReference type="Pfam" id="PF00005">
    <property type="entry name" value="ABC_tran"/>
    <property type="match status" value="2"/>
</dbReference>
<dbReference type="PANTHER" id="PTHR24223">
    <property type="entry name" value="ATP-BINDING CASSETTE SUB-FAMILY C"/>
    <property type="match status" value="1"/>
</dbReference>
<dbReference type="GO" id="GO:0140359">
    <property type="term" value="F:ABC-type transporter activity"/>
    <property type="evidence" value="ECO:0007669"/>
    <property type="project" value="InterPro"/>
</dbReference>
<evidence type="ECO:0000256" key="11">
    <source>
        <dbReference type="SAM" id="Phobius"/>
    </source>
</evidence>
<protein>
    <submittedName>
        <fullName evidence="14">Multidrug resistance-associated protein 4</fullName>
    </submittedName>
</protein>
<keyword evidence="9 11" id="KW-0472">Membrane</keyword>
<dbReference type="CDD" id="cd03244">
    <property type="entry name" value="ABCC_MRP_domain2"/>
    <property type="match status" value="1"/>
</dbReference>
<dbReference type="FunFam" id="1.20.1560.10:FF:000013">
    <property type="entry name" value="ABC transporter C family member 2"/>
    <property type="match status" value="1"/>
</dbReference>
<name>A0A1R1PUH0_ZANCU</name>
<dbReference type="OrthoDB" id="6500128at2759"/>
<keyword evidence="7" id="KW-0067">ATP-binding</keyword>
<evidence type="ECO:0000313" key="15">
    <source>
        <dbReference type="Proteomes" id="UP000188320"/>
    </source>
</evidence>
<feature type="compositionally biased region" description="Polar residues" evidence="10">
    <location>
        <begin position="34"/>
        <end position="44"/>
    </location>
</feature>
<dbReference type="GO" id="GO:0016887">
    <property type="term" value="F:ATP hydrolysis activity"/>
    <property type="evidence" value="ECO:0007669"/>
    <property type="project" value="InterPro"/>
</dbReference>
<comment type="similarity">
    <text evidence="2">Belongs to the ABC transporter superfamily. ABCC family. Conjugate transporter (TC 3.A.1.208) subfamily.</text>
</comment>
<dbReference type="CDD" id="cd03250">
    <property type="entry name" value="ABCC_MRP_domain1"/>
    <property type="match status" value="1"/>
</dbReference>
<dbReference type="InterPro" id="IPR003439">
    <property type="entry name" value="ABC_transporter-like_ATP-bd"/>
</dbReference>
<keyword evidence="4 11" id="KW-0812">Transmembrane</keyword>
<feature type="domain" description="ABC transporter" evidence="12">
    <location>
        <begin position="759"/>
        <end position="994"/>
    </location>
</feature>
<dbReference type="InterPro" id="IPR017871">
    <property type="entry name" value="ABC_transporter-like_CS"/>
</dbReference>
<dbReference type="InterPro" id="IPR050173">
    <property type="entry name" value="ABC_transporter_C-like"/>
</dbReference>
<evidence type="ECO:0000256" key="3">
    <source>
        <dbReference type="ARBA" id="ARBA00022448"/>
    </source>
</evidence>
<dbReference type="Proteomes" id="UP000188320">
    <property type="component" value="Unassembled WGS sequence"/>
</dbReference>
<accession>A0A1R1PUH0</accession>
<dbReference type="Gene3D" id="3.40.50.300">
    <property type="entry name" value="P-loop containing nucleotide triphosphate hydrolases"/>
    <property type="match status" value="2"/>
</dbReference>
<comment type="subcellular location">
    <subcellularLocation>
        <location evidence="1">Membrane</location>
        <topology evidence="1">Multi-pass membrane protein</topology>
    </subcellularLocation>
</comment>
<dbReference type="SUPFAM" id="SSF90123">
    <property type="entry name" value="ABC transporter transmembrane region"/>
    <property type="match status" value="1"/>
</dbReference>
<feature type="domain" description="ABC transporter" evidence="12">
    <location>
        <begin position="84"/>
        <end position="311"/>
    </location>
</feature>
<dbReference type="InterPro" id="IPR011527">
    <property type="entry name" value="ABC1_TM_dom"/>
</dbReference>
<evidence type="ECO:0000256" key="5">
    <source>
        <dbReference type="ARBA" id="ARBA00022737"/>
    </source>
</evidence>
<dbReference type="PANTHER" id="PTHR24223:SF456">
    <property type="entry name" value="MULTIDRUG RESISTANCE-ASSOCIATED PROTEIN LETHAL(2)03659"/>
    <property type="match status" value="1"/>
</dbReference>
<organism evidence="14 15">
    <name type="scientific">Zancudomyces culisetae</name>
    <name type="common">Gut fungus</name>
    <name type="synonym">Smittium culisetae</name>
    <dbReference type="NCBI Taxonomy" id="1213189"/>
    <lineage>
        <taxon>Eukaryota</taxon>
        <taxon>Fungi</taxon>
        <taxon>Fungi incertae sedis</taxon>
        <taxon>Zoopagomycota</taxon>
        <taxon>Kickxellomycotina</taxon>
        <taxon>Harpellomycetes</taxon>
        <taxon>Harpellales</taxon>
        <taxon>Legeriomycetaceae</taxon>
        <taxon>Zancudomyces</taxon>
    </lineage>
</organism>
<dbReference type="EMBL" id="LSSK01000176">
    <property type="protein sequence ID" value="OMH84583.1"/>
    <property type="molecule type" value="Genomic_DNA"/>
</dbReference>
<dbReference type="PROSITE" id="PS50893">
    <property type="entry name" value="ABC_TRANSPORTER_2"/>
    <property type="match status" value="2"/>
</dbReference>
<evidence type="ECO:0000259" key="13">
    <source>
        <dbReference type="PROSITE" id="PS50929"/>
    </source>
</evidence>
<dbReference type="InterPro" id="IPR003593">
    <property type="entry name" value="AAA+_ATPase"/>
</dbReference>